<dbReference type="Proteomes" id="UP000676776">
    <property type="component" value="Unassembled WGS sequence"/>
</dbReference>
<sequence>MKLFTLKNFKSFSLILFISSVTFTCDDEVVAIGNTDIDGDTIANVDDNCPETSNPNQSDIDNDGIGDMCDEDIDGDGVLNEEDNCPNTPNPNQEDTNGDGLGDICELIEDIDNDGIEDSLDNCQNIPNPNQEDTDGDGLGDVCDNCINNANANQADTDNDGIGDACDLSPFTADYPCSNGLAGDFPCDNFDLKSHVPVGVLGGPGAEGNDSWGWTDPITGKEYALVGTTTSAAFVDISDPTQPIYLGRLPTATVNSLWRDIKTYNNHAFIVSEAPGHGMQVFDLTRLRDVTNPPVTFTADALYTGFGRAHNIVINETSGFAYAVGSDTFNGGPHFVNIQNPTAPMAAGGYANDAYSHDAQVVTYMGPDPDYSGREILIGSNENEVVIVDVTDKISPQQISTISYSNIGYTHQGWFTEDMQYFLLGDEVDEINFGLNTRTIVFDFSDLDNPSFHMNYLGPTEAIDHNGYVVGDTFYIANYSAGLRAIDVSNISSGVMQESGYFDTFTPHNNTSFNGAWNIYPYFESGNIIVSDIEGGLFVVRPSN</sequence>
<dbReference type="InterPro" id="IPR017897">
    <property type="entry name" value="Thrombospondin_3_rpt"/>
</dbReference>
<evidence type="ECO:0000313" key="3">
    <source>
        <dbReference type="EMBL" id="MBO3115371.1"/>
    </source>
</evidence>
<dbReference type="EMBL" id="JAGEVF010000001">
    <property type="protein sequence ID" value="MBO3115371.1"/>
    <property type="molecule type" value="Genomic_DNA"/>
</dbReference>
<feature type="region of interest" description="Disordered" evidence="2">
    <location>
        <begin position="77"/>
        <end position="99"/>
    </location>
</feature>
<dbReference type="Gene3D" id="4.10.1080.10">
    <property type="entry name" value="TSP type-3 repeat"/>
    <property type="match status" value="2"/>
</dbReference>
<evidence type="ECO:0000256" key="2">
    <source>
        <dbReference type="SAM" id="MobiDB-lite"/>
    </source>
</evidence>
<dbReference type="PANTHER" id="PTHR38787:SF3">
    <property type="entry name" value="REGULATORY P DOMAIN-CONTAINING PROTEIN"/>
    <property type="match status" value="1"/>
</dbReference>
<dbReference type="InterPro" id="IPR028974">
    <property type="entry name" value="TSP_type-3_rpt"/>
</dbReference>
<dbReference type="InterPro" id="IPR013211">
    <property type="entry name" value="LVIVD"/>
</dbReference>
<gene>
    <name evidence="3" type="ORF">J4050_01350</name>
</gene>
<dbReference type="InterPro" id="IPR003367">
    <property type="entry name" value="Thrombospondin_3-like_rpt"/>
</dbReference>
<proteinExistence type="predicted"/>
<evidence type="ECO:0000256" key="1">
    <source>
        <dbReference type="ARBA" id="ARBA00022729"/>
    </source>
</evidence>
<dbReference type="NCBIfam" id="TIGR04312">
    <property type="entry name" value="choice_anch_B"/>
    <property type="match status" value="1"/>
</dbReference>
<dbReference type="Pfam" id="PF02412">
    <property type="entry name" value="TSP_3"/>
    <property type="match status" value="4"/>
</dbReference>
<feature type="compositionally biased region" description="Polar residues" evidence="2">
    <location>
        <begin position="85"/>
        <end position="95"/>
    </location>
</feature>
<dbReference type="PANTHER" id="PTHR38787">
    <property type="entry name" value="REGULATORY P DOMAIN-CONTAINING PROTEIN"/>
    <property type="match status" value="1"/>
</dbReference>
<reference evidence="3 4" key="1">
    <citation type="submission" date="2021-03" db="EMBL/GenBank/DDBJ databases">
        <title>Winogradskyella sp. nov., isolated from costal sediment.</title>
        <authorList>
            <person name="Gao C."/>
        </authorList>
    </citation>
    <scope>NUCLEOTIDE SEQUENCE [LARGE SCALE GENOMIC DNA]</scope>
    <source>
        <strain evidence="3 4">DF17</strain>
    </source>
</reference>
<comment type="caution">
    <text evidence="3">The sequence shown here is derived from an EMBL/GenBank/DDBJ whole genome shotgun (WGS) entry which is preliminary data.</text>
</comment>
<keyword evidence="1" id="KW-0732">Signal</keyword>
<name>A0ABS3SY01_9FLAO</name>
<dbReference type="SUPFAM" id="SSF103647">
    <property type="entry name" value="TSP type-3 repeat"/>
    <property type="match status" value="1"/>
</dbReference>
<dbReference type="Pfam" id="PF08309">
    <property type="entry name" value="LVIVD"/>
    <property type="match status" value="2"/>
</dbReference>
<evidence type="ECO:0000313" key="4">
    <source>
        <dbReference type="Proteomes" id="UP000676776"/>
    </source>
</evidence>
<organism evidence="3 4">
    <name type="scientific">Winogradskyella pelagia</name>
    <dbReference type="NCBI Taxonomy" id="2819984"/>
    <lineage>
        <taxon>Bacteria</taxon>
        <taxon>Pseudomonadati</taxon>
        <taxon>Bacteroidota</taxon>
        <taxon>Flavobacteriia</taxon>
        <taxon>Flavobacteriales</taxon>
        <taxon>Flavobacteriaceae</taxon>
        <taxon>Winogradskyella</taxon>
    </lineage>
</organism>
<protein>
    <submittedName>
        <fullName evidence="3">Choice-of-anchor B family protein</fullName>
    </submittedName>
</protein>
<dbReference type="PROSITE" id="PS51234">
    <property type="entry name" value="TSP3"/>
    <property type="match status" value="2"/>
</dbReference>
<keyword evidence="4" id="KW-1185">Reference proteome</keyword>
<dbReference type="InterPro" id="IPR027589">
    <property type="entry name" value="Choice_anch_B"/>
</dbReference>
<accession>A0ABS3SY01</accession>
<dbReference type="RefSeq" id="WP_208152140.1">
    <property type="nucleotide sequence ID" value="NZ_JAGEVF010000001.1"/>
</dbReference>